<dbReference type="Gene3D" id="1.10.1660.10">
    <property type="match status" value="1"/>
</dbReference>
<dbReference type="EMBL" id="AP014945">
    <property type="protein sequence ID" value="BAU23763.1"/>
    <property type="molecule type" value="Genomic_DNA"/>
</dbReference>
<evidence type="ECO:0000313" key="3">
    <source>
        <dbReference type="Proteomes" id="UP000068196"/>
    </source>
</evidence>
<sequence>MKRVNKKYDPLYLPLKEVCKILNVKPHIIDYWEKRFPEIKPYKIGKRNFYKKEQLELLLQLKKLLDEGYSLEGARKKIFQPKREIKKEEAYTPSLFPNLEIPEGNLSKHHQDAPKKEEQYFKTLLKDLLKELKDIYSSL</sequence>
<reference evidence="3" key="2">
    <citation type="journal article" date="2016" name="Int. J. Syst. Evol. Microbiol.">
        <title>Caldimicrobium thiodismutans sp. nov., a sulfur-disproportionating bacterium isolated from a hot spring.</title>
        <authorList>
            <person name="Kojima H."/>
            <person name="Umezawa K."/>
            <person name="Fukui M."/>
        </authorList>
    </citation>
    <scope>NUCLEOTIDE SEQUENCE [LARGE SCALE GENOMIC DNA]</scope>
    <source>
        <strain evidence="3">TF1</strain>
    </source>
</reference>
<dbReference type="Pfam" id="PF13411">
    <property type="entry name" value="MerR_1"/>
    <property type="match status" value="1"/>
</dbReference>
<dbReference type="AlphaFoldDB" id="A0A0U5AIM0"/>
<dbReference type="OrthoDB" id="9810140at2"/>
<dbReference type="InterPro" id="IPR009061">
    <property type="entry name" value="DNA-bd_dom_put_sf"/>
</dbReference>
<dbReference type="GO" id="GO:0003677">
    <property type="term" value="F:DNA binding"/>
    <property type="evidence" value="ECO:0007669"/>
    <property type="project" value="InterPro"/>
</dbReference>
<dbReference type="STRING" id="1653476.THC_1397"/>
<feature type="domain" description="HTH merR-type" evidence="1">
    <location>
        <begin position="15"/>
        <end position="76"/>
    </location>
</feature>
<name>A0A0U5AIM0_9BACT</name>
<dbReference type="KEGG" id="cthi:THC_1397"/>
<evidence type="ECO:0000313" key="2">
    <source>
        <dbReference type="EMBL" id="BAU23763.1"/>
    </source>
</evidence>
<proteinExistence type="predicted"/>
<keyword evidence="3" id="KW-1185">Reference proteome</keyword>
<organism evidence="2 3">
    <name type="scientific">Caldimicrobium thiodismutans</name>
    <dbReference type="NCBI Taxonomy" id="1653476"/>
    <lineage>
        <taxon>Bacteria</taxon>
        <taxon>Pseudomonadati</taxon>
        <taxon>Thermodesulfobacteriota</taxon>
        <taxon>Thermodesulfobacteria</taxon>
        <taxon>Thermodesulfobacteriales</taxon>
        <taxon>Thermodesulfobacteriaceae</taxon>
        <taxon>Caldimicrobium</taxon>
    </lineage>
</organism>
<dbReference type="SUPFAM" id="SSF46955">
    <property type="entry name" value="Putative DNA-binding domain"/>
    <property type="match status" value="1"/>
</dbReference>
<dbReference type="Proteomes" id="UP000068196">
    <property type="component" value="Chromosome"/>
</dbReference>
<dbReference type="GO" id="GO:0006355">
    <property type="term" value="P:regulation of DNA-templated transcription"/>
    <property type="evidence" value="ECO:0007669"/>
    <property type="project" value="InterPro"/>
</dbReference>
<dbReference type="InterPro" id="IPR000551">
    <property type="entry name" value="MerR-type_HTH_dom"/>
</dbReference>
<evidence type="ECO:0000259" key="1">
    <source>
        <dbReference type="Pfam" id="PF13411"/>
    </source>
</evidence>
<gene>
    <name evidence="2" type="ORF">THC_1397</name>
</gene>
<reference evidence="2 3" key="1">
    <citation type="journal article" date="2016" name="Int. J. Syst. Evol. Microbiol.">
        <title>Caldimicrobium thiodismutans sp. nov., a sulfur-disproportionating bacterium isolated from a hot spring, and emended description of the genus Caldimicrobium.</title>
        <authorList>
            <person name="Kojima H."/>
            <person name="Umezawa K."/>
            <person name="Fukui M."/>
        </authorList>
    </citation>
    <scope>NUCLEOTIDE SEQUENCE [LARGE SCALE GENOMIC DNA]</scope>
    <source>
        <strain evidence="2 3">TF1</strain>
    </source>
</reference>
<dbReference type="RefSeq" id="WP_068515268.1">
    <property type="nucleotide sequence ID" value="NZ_AP014945.1"/>
</dbReference>
<accession>A0A0U5AIM0</accession>
<protein>
    <submittedName>
        <fullName evidence="2">MerR family transcriptional regulator</fullName>
    </submittedName>
</protein>